<dbReference type="InterPro" id="IPR044730">
    <property type="entry name" value="RNase_H-like_dom_plant"/>
</dbReference>
<comment type="caution">
    <text evidence="2">The sequence shown here is derived from an EMBL/GenBank/DDBJ whole genome shotgun (WGS) entry which is preliminary data.</text>
</comment>
<dbReference type="GO" id="GO:0004523">
    <property type="term" value="F:RNA-DNA hybrid ribonuclease activity"/>
    <property type="evidence" value="ECO:0007669"/>
    <property type="project" value="InterPro"/>
</dbReference>
<dbReference type="CDD" id="cd06222">
    <property type="entry name" value="RNase_H_like"/>
    <property type="match status" value="1"/>
</dbReference>
<dbReference type="AlphaFoldDB" id="A0AA39W4M1"/>
<evidence type="ECO:0000313" key="3">
    <source>
        <dbReference type="Proteomes" id="UP001168877"/>
    </source>
</evidence>
<dbReference type="PANTHER" id="PTHR47074:SF11">
    <property type="entry name" value="REVERSE TRANSCRIPTASE-LIKE PROTEIN"/>
    <property type="match status" value="1"/>
</dbReference>
<reference evidence="2" key="2">
    <citation type="submission" date="2023-06" db="EMBL/GenBank/DDBJ databases">
        <authorList>
            <person name="Swenson N.G."/>
            <person name="Wegrzyn J.L."/>
            <person name="Mcevoy S.L."/>
        </authorList>
    </citation>
    <scope>NUCLEOTIDE SEQUENCE</scope>
    <source>
        <strain evidence="2">NS2018</strain>
        <tissue evidence="2">Leaf</tissue>
    </source>
</reference>
<feature type="domain" description="RNase H type-1" evidence="1">
    <location>
        <begin position="163"/>
        <end position="258"/>
    </location>
</feature>
<name>A0AA39W4M1_ACESA</name>
<evidence type="ECO:0000259" key="1">
    <source>
        <dbReference type="Pfam" id="PF13456"/>
    </source>
</evidence>
<proteinExistence type="predicted"/>
<organism evidence="2 3">
    <name type="scientific">Acer saccharum</name>
    <name type="common">Sugar maple</name>
    <dbReference type="NCBI Taxonomy" id="4024"/>
    <lineage>
        <taxon>Eukaryota</taxon>
        <taxon>Viridiplantae</taxon>
        <taxon>Streptophyta</taxon>
        <taxon>Embryophyta</taxon>
        <taxon>Tracheophyta</taxon>
        <taxon>Spermatophyta</taxon>
        <taxon>Magnoliopsida</taxon>
        <taxon>eudicotyledons</taxon>
        <taxon>Gunneridae</taxon>
        <taxon>Pentapetalae</taxon>
        <taxon>rosids</taxon>
        <taxon>malvids</taxon>
        <taxon>Sapindales</taxon>
        <taxon>Sapindaceae</taxon>
        <taxon>Hippocastanoideae</taxon>
        <taxon>Acereae</taxon>
        <taxon>Acer</taxon>
    </lineage>
</organism>
<dbReference type="GO" id="GO:0003676">
    <property type="term" value="F:nucleic acid binding"/>
    <property type="evidence" value="ECO:0007669"/>
    <property type="project" value="InterPro"/>
</dbReference>
<dbReference type="Proteomes" id="UP001168877">
    <property type="component" value="Unassembled WGS sequence"/>
</dbReference>
<gene>
    <name evidence="2" type="ORF">LWI29_033206</name>
</gene>
<sequence>MLAIFKKGITASLMCKLCGKAPDSIDHALWNCVKIKPGRYNCPFFNSLVSFKASDFLDICLWVFSTIKADWTPLFLAIVWCAWGYRNLLVHGGSFDVPNLWARTKTFLRNFNSASFSPKMPSAPSQRSQIWRPPDSGFKVNVDTTLDKSRGILVWVWWLETKWAGVKCFNSLIKAEIAETLAILEGVHLAISENFNPVIVESDAINAINLCSGISLSRCEVDNIVQDVHDFIRESTNISLCFSLRSCNLVAHSVAKWALGSGSSTFWISSFLDWLCKLIKEDGFVDLSVV</sequence>
<evidence type="ECO:0000313" key="2">
    <source>
        <dbReference type="EMBL" id="KAK0602425.1"/>
    </source>
</evidence>
<dbReference type="InterPro" id="IPR052929">
    <property type="entry name" value="RNase_H-like_EbsB-rel"/>
</dbReference>
<dbReference type="InterPro" id="IPR002156">
    <property type="entry name" value="RNaseH_domain"/>
</dbReference>
<dbReference type="EMBL" id="JAUESC010000003">
    <property type="protein sequence ID" value="KAK0602425.1"/>
    <property type="molecule type" value="Genomic_DNA"/>
</dbReference>
<keyword evidence="3" id="KW-1185">Reference proteome</keyword>
<dbReference type="Pfam" id="PF13456">
    <property type="entry name" value="RVT_3"/>
    <property type="match status" value="1"/>
</dbReference>
<accession>A0AA39W4M1</accession>
<reference evidence="2" key="1">
    <citation type="journal article" date="2022" name="Plant J.">
        <title>Strategies of tolerance reflected in two North American maple genomes.</title>
        <authorList>
            <person name="McEvoy S.L."/>
            <person name="Sezen U.U."/>
            <person name="Trouern-Trend A."/>
            <person name="McMahon S.M."/>
            <person name="Schaberg P.G."/>
            <person name="Yang J."/>
            <person name="Wegrzyn J.L."/>
            <person name="Swenson N.G."/>
        </authorList>
    </citation>
    <scope>NUCLEOTIDE SEQUENCE</scope>
    <source>
        <strain evidence="2">NS2018</strain>
    </source>
</reference>
<protein>
    <recommendedName>
        <fullName evidence="1">RNase H type-1 domain-containing protein</fullName>
    </recommendedName>
</protein>
<dbReference type="PANTHER" id="PTHR47074">
    <property type="entry name" value="BNAC02G40300D PROTEIN"/>
    <property type="match status" value="1"/>
</dbReference>